<dbReference type="EMBL" id="FPHZ01000202">
    <property type="protein sequence ID" value="SFV89092.1"/>
    <property type="molecule type" value="Genomic_DNA"/>
</dbReference>
<organism evidence="2">
    <name type="scientific">hydrothermal vent metagenome</name>
    <dbReference type="NCBI Taxonomy" id="652676"/>
    <lineage>
        <taxon>unclassified sequences</taxon>
        <taxon>metagenomes</taxon>
        <taxon>ecological metagenomes</taxon>
    </lineage>
</organism>
<gene>
    <name evidence="2" type="ORF">MNB_SUP05-SYMBIONT-4-1403</name>
    <name evidence="3" type="ORF">MNB_SUP05-SYMBIONT-5-402</name>
</gene>
<evidence type="ECO:0000256" key="1">
    <source>
        <dbReference type="SAM" id="Phobius"/>
    </source>
</evidence>
<keyword evidence="1" id="KW-0812">Transmembrane</keyword>
<keyword evidence="1" id="KW-1133">Transmembrane helix</keyword>
<reference evidence="2" key="1">
    <citation type="submission" date="2016-10" db="EMBL/GenBank/DDBJ databases">
        <authorList>
            <person name="de Groot N.N."/>
        </authorList>
    </citation>
    <scope>NUCLEOTIDE SEQUENCE</scope>
</reference>
<dbReference type="AlphaFoldDB" id="A0A1W1DVP3"/>
<protein>
    <submittedName>
        <fullName evidence="2">Uncharacterized protein</fullName>
    </submittedName>
</protein>
<proteinExistence type="predicted"/>
<evidence type="ECO:0000313" key="3">
    <source>
        <dbReference type="EMBL" id="SFV89092.1"/>
    </source>
</evidence>
<sequence>MIEASSAIVSIIIGIVASYVASKIFLYTNNKKHKPNILISDKFIKSERKNGTQSLKIKLINKTDQDLTNIRIVAKVLENLSPNGSIPLISLHQIASRELMYIKKFDIYDKNAEYAHQFNLYIEDENIQIECLKYQIIRLSITADCPYYNTSNIIIKDYVVDSDIMERKYRFNTGDSLSIC</sequence>
<dbReference type="EMBL" id="FPHY01000033">
    <property type="protein sequence ID" value="SFV85469.1"/>
    <property type="molecule type" value="Genomic_DNA"/>
</dbReference>
<name>A0A1W1DVP3_9ZZZZ</name>
<keyword evidence="1" id="KW-0472">Membrane</keyword>
<accession>A0A1W1DVP3</accession>
<feature type="transmembrane region" description="Helical" evidence="1">
    <location>
        <begin position="6"/>
        <end position="26"/>
    </location>
</feature>
<evidence type="ECO:0000313" key="2">
    <source>
        <dbReference type="EMBL" id="SFV85469.1"/>
    </source>
</evidence>